<evidence type="ECO:0000313" key="2">
    <source>
        <dbReference type="EMBL" id="MBW75641.1"/>
    </source>
</evidence>
<feature type="chain" id="PRO_5014967092" evidence="1">
    <location>
        <begin position="33"/>
        <end position="110"/>
    </location>
</feature>
<accession>A0A2M4DDW5</accession>
<dbReference type="AlphaFoldDB" id="A0A2M4DDW5"/>
<sequence>MTTVCHSPVLFYISTCLSTVFMWHSFTPPSDASTIIIINQIKRLKHTPTPPHHYQSVSLAYGILRTPLFRGPKRPIIKSDFGYHHSRFAFFLERLTPPKRASSRKMGCHP</sequence>
<organism evidence="2">
    <name type="scientific">Anopheles darlingi</name>
    <name type="common">Mosquito</name>
    <dbReference type="NCBI Taxonomy" id="43151"/>
    <lineage>
        <taxon>Eukaryota</taxon>
        <taxon>Metazoa</taxon>
        <taxon>Ecdysozoa</taxon>
        <taxon>Arthropoda</taxon>
        <taxon>Hexapoda</taxon>
        <taxon>Insecta</taxon>
        <taxon>Pterygota</taxon>
        <taxon>Neoptera</taxon>
        <taxon>Endopterygota</taxon>
        <taxon>Diptera</taxon>
        <taxon>Nematocera</taxon>
        <taxon>Culicoidea</taxon>
        <taxon>Culicidae</taxon>
        <taxon>Anophelinae</taxon>
        <taxon>Anopheles</taxon>
    </lineage>
</organism>
<reference evidence="2" key="1">
    <citation type="submission" date="2018-01" db="EMBL/GenBank/DDBJ databases">
        <title>An insight into the sialome of Amazonian anophelines.</title>
        <authorList>
            <person name="Ribeiro J.M."/>
            <person name="Scarpassa V."/>
            <person name="Calvo E."/>
        </authorList>
    </citation>
    <scope>NUCLEOTIDE SEQUENCE</scope>
</reference>
<name>A0A2M4DDW5_ANODA</name>
<protein>
    <submittedName>
        <fullName evidence="2">Putative secreted protein</fullName>
    </submittedName>
</protein>
<proteinExistence type="predicted"/>
<keyword evidence="1" id="KW-0732">Signal</keyword>
<feature type="signal peptide" evidence="1">
    <location>
        <begin position="1"/>
        <end position="32"/>
    </location>
</feature>
<evidence type="ECO:0000256" key="1">
    <source>
        <dbReference type="SAM" id="SignalP"/>
    </source>
</evidence>
<dbReference type="EMBL" id="GGFL01011463">
    <property type="protein sequence ID" value="MBW75641.1"/>
    <property type="molecule type" value="Transcribed_RNA"/>
</dbReference>